<dbReference type="Gene3D" id="1.10.8.100">
    <property type="entry name" value="Ribosomal RNA adenine dimethylase-like, domain 2"/>
    <property type="match status" value="1"/>
</dbReference>
<keyword evidence="5" id="KW-0949">S-adenosyl-L-methionine</keyword>
<dbReference type="InterPro" id="IPR001737">
    <property type="entry name" value="KsgA/Erm"/>
</dbReference>
<dbReference type="InterPro" id="IPR029063">
    <property type="entry name" value="SAM-dependent_MTases_sf"/>
</dbReference>
<keyword evidence="3" id="KW-0489">Methyltransferase</keyword>
<protein>
    <submittedName>
        <fullName evidence="8">Unannotated protein</fullName>
    </submittedName>
</protein>
<proteinExistence type="inferred from homology"/>
<dbReference type="SUPFAM" id="SSF53335">
    <property type="entry name" value="S-adenosyl-L-methionine-dependent methyltransferases"/>
    <property type="match status" value="1"/>
</dbReference>
<dbReference type="GO" id="GO:0003723">
    <property type="term" value="F:RNA binding"/>
    <property type="evidence" value="ECO:0007669"/>
    <property type="project" value="UniProtKB-KW"/>
</dbReference>
<name>A0A6J6J9V1_9ZZZZ</name>
<dbReference type="NCBIfam" id="TIGR00755">
    <property type="entry name" value="ksgA"/>
    <property type="match status" value="1"/>
</dbReference>
<evidence type="ECO:0000256" key="4">
    <source>
        <dbReference type="ARBA" id="ARBA00022679"/>
    </source>
</evidence>
<evidence type="ECO:0000256" key="5">
    <source>
        <dbReference type="ARBA" id="ARBA00022691"/>
    </source>
</evidence>
<dbReference type="FunFam" id="3.40.50.150:FF:000023">
    <property type="entry name" value="Ribosomal RNA small subunit methyltransferase A"/>
    <property type="match status" value="1"/>
</dbReference>
<dbReference type="SMART" id="SM00650">
    <property type="entry name" value="rADc"/>
    <property type="match status" value="1"/>
</dbReference>
<dbReference type="PROSITE" id="PS51689">
    <property type="entry name" value="SAM_RNA_A_N6_MT"/>
    <property type="match status" value="1"/>
</dbReference>
<organism evidence="8">
    <name type="scientific">freshwater metagenome</name>
    <dbReference type="NCBI Taxonomy" id="449393"/>
    <lineage>
        <taxon>unclassified sequences</taxon>
        <taxon>metagenomes</taxon>
        <taxon>ecological metagenomes</taxon>
    </lineage>
</organism>
<dbReference type="EMBL" id="CAEZVB010000148">
    <property type="protein sequence ID" value="CAB4633897.1"/>
    <property type="molecule type" value="Genomic_DNA"/>
</dbReference>
<evidence type="ECO:0000256" key="2">
    <source>
        <dbReference type="ARBA" id="ARBA00022552"/>
    </source>
</evidence>
<feature type="domain" description="Ribosomal RNA adenine methylase transferase N-terminal" evidence="7">
    <location>
        <begin position="36"/>
        <end position="209"/>
    </location>
</feature>
<keyword evidence="1" id="KW-0963">Cytoplasm</keyword>
<keyword evidence="2" id="KW-0698">rRNA processing</keyword>
<dbReference type="HAMAP" id="MF_00607">
    <property type="entry name" value="16SrRNA_methyltr_A"/>
    <property type="match status" value="1"/>
</dbReference>
<keyword evidence="6" id="KW-0694">RNA-binding</keyword>
<evidence type="ECO:0000313" key="8">
    <source>
        <dbReference type="EMBL" id="CAB4633897.1"/>
    </source>
</evidence>
<dbReference type="InterPro" id="IPR020598">
    <property type="entry name" value="rRNA_Ade_methylase_Trfase_N"/>
</dbReference>
<dbReference type="CDD" id="cd02440">
    <property type="entry name" value="AdoMet_MTases"/>
    <property type="match status" value="1"/>
</dbReference>
<gene>
    <name evidence="8" type="ORF">UFOPK1908_01638</name>
</gene>
<keyword evidence="4" id="KW-0808">Transferase</keyword>
<evidence type="ECO:0000259" key="7">
    <source>
        <dbReference type="SMART" id="SM00650"/>
    </source>
</evidence>
<evidence type="ECO:0000256" key="1">
    <source>
        <dbReference type="ARBA" id="ARBA00022490"/>
    </source>
</evidence>
<reference evidence="8" key="1">
    <citation type="submission" date="2020-05" db="EMBL/GenBank/DDBJ databases">
        <authorList>
            <person name="Chiriac C."/>
            <person name="Salcher M."/>
            <person name="Ghai R."/>
            <person name="Kavagutti S V."/>
        </authorList>
    </citation>
    <scope>NUCLEOTIDE SEQUENCE</scope>
</reference>
<sequence length="282" mass="30405">MVSGLLGAREIRELAQTLDIRPTKKRGQNFVIDPNTVERIVRLADLPDGCRVLEIGPGLGSLTLALLQADHDVVAVEIETQFAEQLPKTIATHLPEHAARLSVIEADALTVTSLPSEVTALVANLPYNISVPVLLHFLELFPKIEIMLVMVQKEVADRLAAGPGSRVYGVPSVKARWFGDVALVGTVGRTVFWPEPNIDSGLVRLVRTAPPVCESPREYVFSVVDAAFSQRRKALRGALAQFAGGPDRSEAALRAANIDPGVRGETLTVVEFARLADALARG</sequence>
<evidence type="ECO:0000256" key="3">
    <source>
        <dbReference type="ARBA" id="ARBA00022603"/>
    </source>
</evidence>
<dbReference type="GO" id="GO:0000179">
    <property type="term" value="F:rRNA (adenine-N6,N6-)-dimethyltransferase activity"/>
    <property type="evidence" value="ECO:0007669"/>
    <property type="project" value="InterPro"/>
</dbReference>
<dbReference type="Gene3D" id="3.40.50.150">
    <property type="entry name" value="Vaccinia Virus protein VP39"/>
    <property type="match status" value="1"/>
</dbReference>
<dbReference type="Pfam" id="PF00398">
    <property type="entry name" value="RrnaAD"/>
    <property type="match status" value="1"/>
</dbReference>
<evidence type="ECO:0000256" key="6">
    <source>
        <dbReference type="ARBA" id="ARBA00022884"/>
    </source>
</evidence>
<dbReference type="GO" id="GO:0005829">
    <property type="term" value="C:cytosol"/>
    <property type="evidence" value="ECO:0007669"/>
    <property type="project" value="TreeGrafter"/>
</dbReference>
<dbReference type="InterPro" id="IPR023165">
    <property type="entry name" value="rRNA_Ade_diMease-like_C"/>
</dbReference>
<dbReference type="InterPro" id="IPR011530">
    <property type="entry name" value="rRNA_adenine_dimethylase"/>
</dbReference>
<dbReference type="PANTHER" id="PTHR11727">
    <property type="entry name" value="DIMETHYLADENOSINE TRANSFERASE"/>
    <property type="match status" value="1"/>
</dbReference>
<accession>A0A6J6J9V1</accession>
<dbReference type="PANTHER" id="PTHR11727:SF7">
    <property type="entry name" value="DIMETHYLADENOSINE TRANSFERASE-RELATED"/>
    <property type="match status" value="1"/>
</dbReference>
<dbReference type="AlphaFoldDB" id="A0A6J6J9V1"/>